<comment type="caution">
    <text evidence="2">The sequence shown here is derived from an EMBL/GenBank/DDBJ whole genome shotgun (WGS) entry which is preliminary data.</text>
</comment>
<proteinExistence type="predicted"/>
<dbReference type="Gramene" id="PRQ47621">
    <property type="protein sequence ID" value="PRQ47621"/>
    <property type="gene ID" value="RchiOBHm_Chr2g0101651"/>
</dbReference>
<gene>
    <name evidence="2" type="ORF">RchiOBHm_Chr2g0101651</name>
</gene>
<accession>A0A2P6RMK6</accession>
<feature type="transmembrane region" description="Helical" evidence="1">
    <location>
        <begin position="62"/>
        <end position="82"/>
    </location>
</feature>
<dbReference type="Proteomes" id="UP000238479">
    <property type="component" value="Chromosome 2"/>
</dbReference>
<keyword evidence="3" id="KW-1185">Reference proteome</keyword>
<evidence type="ECO:0000256" key="1">
    <source>
        <dbReference type="SAM" id="Phobius"/>
    </source>
</evidence>
<keyword evidence="1" id="KW-1133">Transmembrane helix</keyword>
<protein>
    <submittedName>
        <fullName evidence="2">Uncharacterized protein</fullName>
    </submittedName>
</protein>
<dbReference type="EMBL" id="PDCK01000040">
    <property type="protein sequence ID" value="PRQ47621.1"/>
    <property type="molecule type" value="Genomic_DNA"/>
</dbReference>
<keyword evidence="1" id="KW-0812">Transmembrane</keyword>
<keyword evidence="1" id="KW-0472">Membrane</keyword>
<sequence length="121" mass="13318">MYKISARIDSVDGSESWTDLCHPAFAMAGALAWQVKKRLIKTKDLLVQRGRQHGSLFSLAQGLPLCVCSVSCLLSLLCFIFARLQIITRSISYSGPSATAISVTTKVCYKGILQSTYRSLR</sequence>
<organism evidence="2 3">
    <name type="scientific">Rosa chinensis</name>
    <name type="common">China rose</name>
    <dbReference type="NCBI Taxonomy" id="74649"/>
    <lineage>
        <taxon>Eukaryota</taxon>
        <taxon>Viridiplantae</taxon>
        <taxon>Streptophyta</taxon>
        <taxon>Embryophyta</taxon>
        <taxon>Tracheophyta</taxon>
        <taxon>Spermatophyta</taxon>
        <taxon>Magnoliopsida</taxon>
        <taxon>eudicotyledons</taxon>
        <taxon>Gunneridae</taxon>
        <taxon>Pentapetalae</taxon>
        <taxon>rosids</taxon>
        <taxon>fabids</taxon>
        <taxon>Rosales</taxon>
        <taxon>Rosaceae</taxon>
        <taxon>Rosoideae</taxon>
        <taxon>Rosoideae incertae sedis</taxon>
        <taxon>Rosa</taxon>
    </lineage>
</organism>
<name>A0A2P6RMK6_ROSCH</name>
<evidence type="ECO:0000313" key="3">
    <source>
        <dbReference type="Proteomes" id="UP000238479"/>
    </source>
</evidence>
<dbReference type="AlphaFoldDB" id="A0A2P6RMK6"/>
<reference evidence="2 3" key="1">
    <citation type="journal article" date="2018" name="Nat. Genet.">
        <title>The Rosa genome provides new insights in the design of modern roses.</title>
        <authorList>
            <person name="Bendahmane M."/>
        </authorList>
    </citation>
    <scope>NUCLEOTIDE SEQUENCE [LARGE SCALE GENOMIC DNA]</scope>
    <source>
        <strain evidence="3">cv. Old Blush</strain>
    </source>
</reference>
<evidence type="ECO:0000313" key="2">
    <source>
        <dbReference type="EMBL" id="PRQ47621.1"/>
    </source>
</evidence>